<comment type="similarity">
    <text evidence="2">Belongs to the MoaE family.</text>
</comment>
<evidence type="ECO:0000256" key="5">
    <source>
        <dbReference type="ARBA" id="ARBA00023150"/>
    </source>
</evidence>
<dbReference type="Proteomes" id="UP001156873">
    <property type="component" value="Unassembled WGS sequence"/>
</dbReference>
<name>A0ABT6JVL6_9GAMM</name>
<dbReference type="EC" id="2.8.1.12" evidence="3"/>
<evidence type="ECO:0000256" key="4">
    <source>
        <dbReference type="ARBA" id="ARBA00013858"/>
    </source>
</evidence>
<dbReference type="PANTHER" id="PTHR23404">
    <property type="entry name" value="MOLYBDOPTERIN SYNTHASE RELATED"/>
    <property type="match status" value="1"/>
</dbReference>
<evidence type="ECO:0000256" key="11">
    <source>
        <dbReference type="ARBA" id="ARBA00049878"/>
    </source>
</evidence>
<evidence type="ECO:0000256" key="7">
    <source>
        <dbReference type="ARBA" id="ARBA00029745"/>
    </source>
</evidence>
<dbReference type="RefSeq" id="WP_280579175.1">
    <property type="nucleotide sequence ID" value="NZ_JARXRO010000018.1"/>
</dbReference>
<dbReference type="CDD" id="cd00756">
    <property type="entry name" value="MoaE"/>
    <property type="match status" value="1"/>
</dbReference>
<reference evidence="12 13" key="1">
    <citation type="submission" date="2023-04" db="EMBL/GenBank/DDBJ databases">
        <title>Luteimonas sp. M1R5S59.</title>
        <authorList>
            <person name="Sun J.-Q."/>
        </authorList>
    </citation>
    <scope>NUCLEOTIDE SEQUENCE [LARGE SCALE GENOMIC DNA]</scope>
    <source>
        <strain evidence="12 13">M1R5S59</strain>
    </source>
</reference>
<evidence type="ECO:0000256" key="9">
    <source>
        <dbReference type="ARBA" id="ARBA00030781"/>
    </source>
</evidence>
<evidence type="ECO:0000313" key="12">
    <source>
        <dbReference type="EMBL" id="MDH5834731.1"/>
    </source>
</evidence>
<evidence type="ECO:0000256" key="8">
    <source>
        <dbReference type="ARBA" id="ARBA00030407"/>
    </source>
</evidence>
<evidence type="ECO:0000313" key="13">
    <source>
        <dbReference type="Proteomes" id="UP001156873"/>
    </source>
</evidence>
<dbReference type="EMBL" id="JARXRO010000018">
    <property type="protein sequence ID" value="MDH5834731.1"/>
    <property type="molecule type" value="Genomic_DNA"/>
</dbReference>
<protein>
    <recommendedName>
        <fullName evidence="4">Molybdopterin synthase catalytic subunit</fullName>
        <ecNumber evidence="3">2.8.1.12</ecNumber>
    </recommendedName>
    <alternativeName>
        <fullName evidence="9">MPT synthase subunit 2</fullName>
    </alternativeName>
    <alternativeName>
        <fullName evidence="7">Molybdenum cofactor biosynthesis protein E</fullName>
    </alternativeName>
    <alternativeName>
        <fullName evidence="8">Molybdopterin-converting factor large subunit</fullName>
    </alternativeName>
    <alternativeName>
        <fullName evidence="10">Molybdopterin-converting factor subunit 2</fullName>
    </alternativeName>
</protein>
<dbReference type="Gene3D" id="3.90.1170.40">
    <property type="entry name" value="Molybdopterin biosynthesis MoaE subunit"/>
    <property type="match status" value="1"/>
</dbReference>
<comment type="pathway">
    <text evidence="1">Cofactor biosynthesis; molybdopterin biosynthesis.</text>
</comment>
<proteinExistence type="inferred from homology"/>
<evidence type="ECO:0000256" key="10">
    <source>
        <dbReference type="ARBA" id="ARBA00032474"/>
    </source>
</evidence>
<evidence type="ECO:0000256" key="2">
    <source>
        <dbReference type="ARBA" id="ARBA00005426"/>
    </source>
</evidence>
<evidence type="ECO:0000256" key="3">
    <source>
        <dbReference type="ARBA" id="ARBA00011950"/>
    </source>
</evidence>
<organism evidence="12 13">
    <name type="scientific">Luteimonas kalidii</name>
    <dbReference type="NCBI Taxonomy" id="3042025"/>
    <lineage>
        <taxon>Bacteria</taxon>
        <taxon>Pseudomonadati</taxon>
        <taxon>Pseudomonadota</taxon>
        <taxon>Gammaproteobacteria</taxon>
        <taxon>Lysobacterales</taxon>
        <taxon>Lysobacteraceae</taxon>
        <taxon>Luteimonas</taxon>
    </lineage>
</organism>
<dbReference type="SUPFAM" id="SSF54690">
    <property type="entry name" value="Molybdopterin synthase subunit MoaE"/>
    <property type="match status" value="1"/>
</dbReference>
<sequence length="158" mass="17198">MSGAPASGEGDARLFAIAPQPFDIAPLRAPLLHERAGAFAAFEGWVRDHNDGRAVLGLRYDAYVELAEAEGRRIVRAALDRFGAIDACCVHRVGELAIGELAVWVGVSAAHRDAAFDACRWIIDEVKAHVPIWKHERYADGDADWLHPRPADPTAPGR</sequence>
<gene>
    <name evidence="12" type="ORF">QFW81_12480</name>
</gene>
<dbReference type="Pfam" id="PF02391">
    <property type="entry name" value="MoaE"/>
    <property type="match status" value="1"/>
</dbReference>
<dbReference type="InterPro" id="IPR003448">
    <property type="entry name" value="Mopterin_biosynth_MoaE"/>
</dbReference>
<keyword evidence="13" id="KW-1185">Reference proteome</keyword>
<keyword evidence="5" id="KW-0501">Molybdenum cofactor biosynthesis</keyword>
<dbReference type="InterPro" id="IPR036563">
    <property type="entry name" value="MoaE_sf"/>
</dbReference>
<comment type="subunit">
    <text evidence="6">Heterotetramer of 2 MoaD subunits and 2 MoaE subunits. Also stable as homodimer. The enzyme changes between these two forms during catalysis.</text>
</comment>
<comment type="catalytic activity">
    <reaction evidence="11">
        <text>2 [molybdopterin-synthase sulfur-carrier protein]-C-terminal-Gly-aminoethanethioate + cyclic pyranopterin phosphate + H2O = molybdopterin + 2 [molybdopterin-synthase sulfur-carrier protein]-C-terminal Gly-Gly + 2 H(+)</text>
        <dbReference type="Rhea" id="RHEA:26333"/>
        <dbReference type="Rhea" id="RHEA-COMP:12202"/>
        <dbReference type="Rhea" id="RHEA-COMP:19907"/>
        <dbReference type="ChEBI" id="CHEBI:15377"/>
        <dbReference type="ChEBI" id="CHEBI:15378"/>
        <dbReference type="ChEBI" id="CHEBI:58698"/>
        <dbReference type="ChEBI" id="CHEBI:59648"/>
        <dbReference type="ChEBI" id="CHEBI:90778"/>
        <dbReference type="ChEBI" id="CHEBI:232372"/>
        <dbReference type="EC" id="2.8.1.12"/>
    </reaction>
</comment>
<evidence type="ECO:0000256" key="1">
    <source>
        <dbReference type="ARBA" id="ARBA00005046"/>
    </source>
</evidence>
<accession>A0ABT6JVL6</accession>
<evidence type="ECO:0000256" key="6">
    <source>
        <dbReference type="ARBA" id="ARBA00026066"/>
    </source>
</evidence>
<comment type="caution">
    <text evidence="12">The sequence shown here is derived from an EMBL/GenBank/DDBJ whole genome shotgun (WGS) entry which is preliminary data.</text>
</comment>